<evidence type="ECO:0000313" key="2">
    <source>
        <dbReference type="EMBL" id="MEI4271352.1"/>
    </source>
</evidence>
<organism evidence="2 3">
    <name type="scientific">Klenkia sesuvii</name>
    <dbReference type="NCBI Taxonomy" id="3103137"/>
    <lineage>
        <taxon>Bacteria</taxon>
        <taxon>Bacillati</taxon>
        <taxon>Actinomycetota</taxon>
        <taxon>Actinomycetes</taxon>
        <taxon>Geodermatophilales</taxon>
        <taxon>Geodermatophilaceae</taxon>
        <taxon>Klenkia</taxon>
    </lineage>
</organism>
<dbReference type="InterPro" id="IPR001041">
    <property type="entry name" value="2Fe-2S_ferredoxin-type"/>
</dbReference>
<dbReference type="Pfam" id="PF00111">
    <property type="entry name" value="Fer2"/>
    <property type="match status" value="1"/>
</dbReference>
<dbReference type="Gene3D" id="3.10.20.30">
    <property type="match status" value="1"/>
</dbReference>
<keyword evidence="3" id="KW-1185">Reference proteome</keyword>
<comment type="caution">
    <text evidence="2">The sequence shown here is derived from an EMBL/GenBank/DDBJ whole genome shotgun (WGS) entry which is preliminary data.</text>
</comment>
<reference evidence="2 3" key="1">
    <citation type="submission" date="2024-03" db="EMBL/GenBank/DDBJ databases">
        <title>Draft genome sequence of Klenkia sp. LSe6-5.</title>
        <authorList>
            <person name="Duangmal K."/>
            <person name="Chantavorakit T."/>
        </authorList>
    </citation>
    <scope>NUCLEOTIDE SEQUENCE [LARGE SCALE GENOMIC DNA]</scope>
    <source>
        <strain evidence="2 3">LSe6-5</strain>
    </source>
</reference>
<evidence type="ECO:0000313" key="3">
    <source>
        <dbReference type="Proteomes" id="UP001361570"/>
    </source>
</evidence>
<gene>
    <name evidence="2" type="ORF">TEK04_06425</name>
</gene>
<dbReference type="PROSITE" id="PS00197">
    <property type="entry name" value="2FE2S_FER_1"/>
    <property type="match status" value="1"/>
</dbReference>
<accession>A0ABU8DTJ9</accession>
<dbReference type="PROSITE" id="PS51085">
    <property type="entry name" value="2FE2S_FER_2"/>
    <property type="match status" value="1"/>
</dbReference>
<evidence type="ECO:0000259" key="1">
    <source>
        <dbReference type="PROSITE" id="PS51085"/>
    </source>
</evidence>
<dbReference type="EMBL" id="JBAPLU010000005">
    <property type="protein sequence ID" value="MEI4271352.1"/>
    <property type="molecule type" value="Genomic_DNA"/>
</dbReference>
<dbReference type="SUPFAM" id="SSF54292">
    <property type="entry name" value="2Fe-2S ferredoxin-like"/>
    <property type="match status" value="1"/>
</dbReference>
<proteinExistence type="predicted"/>
<dbReference type="RefSeq" id="WP_336403495.1">
    <property type="nucleotide sequence ID" value="NZ_JBAPLU010000005.1"/>
</dbReference>
<dbReference type="InterPro" id="IPR006058">
    <property type="entry name" value="2Fe2S_fd_BS"/>
</dbReference>
<name>A0ABU8DTJ9_9ACTN</name>
<dbReference type="CDD" id="cd00207">
    <property type="entry name" value="fer2"/>
    <property type="match status" value="1"/>
</dbReference>
<dbReference type="Proteomes" id="UP001361570">
    <property type="component" value="Unassembled WGS sequence"/>
</dbReference>
<feature type="domain" description="2Fe-2S ferredoxin-type" evidence="1">
    <location>
        <begin position="20"/>
        <end position="104"/>
    </location>
</feature>
<dbReference type="InterPro" id="IPR012675">
    <property type="entry name" value="Beta-grasp_dom_sf"/>
</dbReference>
<dbReference type="InterPro" id="IPR036010">
    <property type="entry name" value="2Fe-2S_ferredoxin-like_sf"/>
</dbReference>
<sequence>MSASSEQVEGAADLDVRGPFTVVLRRSGTSRPVPADRSLLEVVEEVLPVPFTCREGTCGSCVSTVLEGVVDYRNTVLSPRAKAKGARIALCVDRSVTPELVLDL</sequence>
<protein>
    <submittedName>
        <fullName evidence="2">2Fe-2S iron-sulfur cluster binding domain-containing protein</fullName>
    </submittedName>
</protein>